<dbReference type="GO" id="GO:0005509">
    <property type="term" value="F:calcium ion binding"/>
    <property type="evidence" value="ECO:0007669"/>
    <property type="project" value="InterPro"/>
</dbReference>
<proteinExistence type="inferred from homology"/>
<keyword evidence="3" id="KW-0964">Secreted</keyword>
<dbReference type="Pfam" id="PF00353">
    <property type="entry name" value="HemolysinCabind"/>
    <property type="match status" value="2"/>
</dbReference>
<dbReference type="InterPro" id="IPR024079">
    <property type="entry name" value="MetalloPept_cat_dom_sf"/>
</dbReference>
<evidence type="ECO:0000256" key="3">
    <source>
        <dbReference type="ARBA" id="ARBA00022525"/>
    </source>
</evidence>
<dbReference type="InterPro" id="IPR018511">
    <property type="entry name" value="Hemolysin-typ_Ca-bd_CS"/>
</dbReference>
<dbReference type="PANTHER" id="PTHR38340">
    <property type="entry name" value="S-LAYER PROTEIN"/>
    <property type="match status" value="1"/>
</dbReference>
<evidence type="ECO:0000256" key="1">
    <source>
        <dbReference type="ARBA" id="ARBA00004613"/>
    </source>
</evidence>
<dbReference type="EMBL" id="WKJJ01000003">
    <property type="protein sequence ID" value="MRV71150.1"/>
    <property type="molecule type" value="Genomic_DNA"/>
</dbReference>
<evidence type="ECO:0000313" key="6">
    <source>
        <dbReference type="Proteomes" id="UP000446768"/>
    </source>
</evidence>
<protein>
    <submittedName>
        <fullName evidence="5">DUF4214 domain-containing protein</fullName>
    </submittedName>
</protein>
<evidence type="ECO:0000259" key="4">
    <source>
        <dbReference type="SMART" id="SM00235"/>
    </source>
</evidence>
<dbReference type="Gene3D" id="1.10.3130.20">
    <property type="entry name" value="Phycobilisome linker domain"/>
    <property type="match status" value="1"/>
</dbReference>
<dbReference type="AlphaFoldDB" id="A0A7X2IJV4"/>
<keyword evidence="6" id="KW-1185">Reference proteome</keyword>
<organism evidence="5 6">
    <name type="scientific">Pseudoduganella rivuli</name>
    <dbReference type="NCBI Taxonomy" id="2666085"/>
    <lineage>
        <taxon>Bacteria</taxon>
        <taxon>Pseudomonadati</taxon>
        <taxon>Pseudomonadota</taxon>
        <taxon>Betaproteobacteria</taxon>
        <taxon>Burkholderiales</taxon>
        <taxon>Oxalobacteraceae</taxon>
        <taxon>Telluria group</taxon>
        <taxon>Pseudoduganella</taxon>
    </lineage>
</organism>
<dbReference type="InterPro" id="IPR011049">
    <property type="entry name" value="Serralysin-like_metalloprot_C"/>
</dbReference>
<dbReference type="Proteomes" id="UP000446768">
    <property type="component" value="Unassembled WGS sequence"/>
</dbReference>
<feature type="domain" description="Peptidase metallopeptidase" evidence="4">
    <location>
        <begin position="224"/>
        <end position="402"/>
    </location>
</feature>
<dbReference type="InterPro" id="IPR001343">
    <property type="entry name" value="Hemolysn_Ca-bd"/>
</dbReference>
<dbReference type="InterPro" id="IPR025282">
    <property type="entry name" value="DUF4214"/>
</dbReference>
<dbReference type="Gene3D" id="3.40.390.10">
    <property type="entry name" value="Collagenase (Catalytic Domain)"/>
    <property type="match status" value="1"/>
</dbReference>
<dbReference type="SUPFAM" id="SSF51120">
    <property type="entry name" value="beta-Roll"/>
    <property type="match status" value="2"/>
</dbReference>
<dbReference type="Gene3D" id="2.150.10.10">
    <property type="entry name" value="Serralysin-like metalloprotease, C-terminal"/>
    <property type="match status" value="3"/>
</dbReference>
<sequence length="730" mass="76736">MAIIQWAAGETKSAVFTPGDTIAISNIHLGGWKILTIGNSVALDAYGDGRLTLNSADGSPVLLSQLAMTWPDGGAYLYAGDNHAVKGGVGQDFLVGSDQDNTLDGGPGSDYLTGNGGNDTLTDTAGNNLLLGGGGDDMLTGGAGYDVLEGEDGNDTLDSGGGNANALWGGPGDDRYIIRSRNDYVGEEGGNDSGMIHVDWYKTSESVEHWEWAPGVQKLPYWIDALLWSYSTYVPAFKEPGDTVSYSFAEYASDFSSDHDKLGFAPFTTAQRNYTRKALDYISSVIDVQFAETSNVDDGLNILMGNNTQENSGGYASYLQFSENSPLLLANDPDVKFPGRDDGGYLYSILMHELGHSLGLKHPFSHPDAGGGTEQGPYLPDAEDYAAVTLMSYSGIKPIYNLSFSPLDIAALQYLWGVSPQAHAGDSRYVLTAGESQMIWDGSGNDTIDGAGLQQDLTLYLEPGYWSHAGAKAATITAAGQYTVNFGTQIENALGGAGNDAITGNALANRLDGGAGNDTLAGGAGDDVLDGGAGNDVLDGGAGNDTITGGDGVDAALYDGLASAYTVSNGANGWTVSGASGADTLAGVERLRFTDAVLALDTGKDGVAGQVYRLYQAAFDRKPDTAGVGYWIGQSDHGVSMSNIAESFLRSDEFAKLYGGANPTSENYLTQLYHNVLHRPYDQAGYDYWLGVLKQGTARADVLLSFAASDENVNALAKVIGQGFDYTYYS</sequence>
<accession>A0A7X2IJV4</accession>
<comment type="caution">
    <text evidence="5">The sequence shown here is derived from an EMBL/GenBank/DDBJ whole genome shotgun (WGS) entry which is preliminary data.</text>
</comment>
<name>A0A7X2IJV4_9BURK</name>
<dbReference type="PANTHER" id="PTHR38340:SF1">
    <property type="entry name" value="S-LAYER PROTEIN"/>
    <property type="match status" value="1"/>
</dbReference>
<dbReference type="GO" id="GO:0005615">
    <property type="term" value="C:extracellular space"/>
    <property type="evidence" value="ECO:0007669"/>
    <property type="project" value="InterPro"/>
</dbReference>
<dbReference type="GO" id="GO:0008270">
    <property type="term" value="F:zinc ion binding"/>
    <property type="evidence" value="ECO:0007669"/>
    <property type="project" value="InterPro"/>
</dbReference>
<dbReference type="SMART" id="SM00235">
    <property type="entry name" value="ZnMc"/>
    <property type="match status" value="1"/>
</dbReference>
<dbReference type="InterPro" id="IPR006026">
    <property type="entry name" value="Peptidase_Metallo"/>
</dbReference>
<dbReference type="InterPro" id="IPR050557">
    <property type="entry name" value="RTX_toxin/Mannuronan_C5-epim"/>
</dbReference>
<gene>
    <name evidence="5" type="ORF">GJ700_05380</name>
</gene>
<dbReference type="Pfam" id="PF13946">
    <property type="entry name" value="DUF4214"/>
    <property type="match status" value="1"/>
</dbReference>
<dbReference type="PROSITE" id="PS00330">
    <property type="entry name" value="HEMOLYSIN_CALCIUM"/>
    <property type="match status" value="3"/>
</dbReference>
<dbReference type="InterPro" id="IPR038255">
    <property type="entry name" value="PBS_linker_sf"/>
</dbReference>
<evidence type="ECO:0000313" key="5">
    <source>
        <dbReference type="EMBL" id="MRV71150.1"/>
    </source>
</evidence>
<comment type="similarity">
    <text evidence="2">Belongs to the peptidase M10B family.</text>
</comment>
<evidence type="ECO:0000256" key="2">
    <source>
        <dbReference type="ARBA" id="ARBA00009490"/>
    </source>
</evidence>
<comment type="subcellular location">
    <subcellularLocation>
        <location evidence="1">Secreted</location>
    </subcellularLocation>
</comment>
<dbReference type="GO" id="GO:0006508">
    <property type="term" value="P:proteolysis"/>
    <property type="evidence" value="ECO:0007669"/>
    <property type="project" value="InterPro"/>
</dbReference>
<dbReference type="PRINTS" id="PR00313">
    <property type="entry name" value="CABNDNGRPT"/>
</dbReference>
<reference evidence="5 6" key="1">
    <citation type="submission" date="2019-11" db="EMBL/GenBank/DDBJ databases">
        <title>Novel species isolated from a subtropical stream in China.</title>
        <authorList>
            <person name="Lu H."/>
        </authorList>
    </citation>
    <scope>NUCLEOTIDE SEQUENCE [LARGE SCALE GENOMIC DNA]</scope>
    <source>
        <strain evidence="5 6">FT92W</strain>
    </source>
</reference>
<dbReference type="GO" id="GO:0008237">
    <property type="term" value="F:metallopeptidase activity"/>
    <property type="evidence" value="ECO:0007669"/>
    <property type="project" value="InterPro"/>
</dbReference>
<dbReference type="SUPFAM" id="SSF55486">
    <property type="entry name" value="Metalloproteases ('zincins'), catalytic domain"/>
    <property type="match status" value="1"/>
</dbReference>
<dbReference type="RefSeq" id="WP_154371647.1">
    <property type="nucleotide sequence ID" value="NZ_WKJJ01000003.1"/>
</dbReference>